<feature type="non-terminal residue" evidence="2">
    <location>
        <position position="118"/>
    </location>
</feature>
<evidence type="ECO:0000256" key="1">
    <source>
        <dbReference type="SAM" id="MobiDB-lite"/>
    </source>
</evidence>
<sequence>SHLNQPARKLSSWQHSAVPPTSLSHALLRRRLRLLGLRLAHLSFTLGDGRDPKAVELAFEFVAVRLRVAIGTWVCAQTRDLGMSDCVGRMTKRAAGAGGASNRPSAEGSLQRGCLTPL</sequence>
<organism evidence="2 3">
    <name type="scientific">Marmota monax</name>
    <name type="common">Woodchuck</name>
    <dbReference type="NCBI Taxonomy" id="9995"/>
    <lineage>
        <taxon>Eukaryota</taxon>
        <taxon>Metazoa</taxon>
        <taxon>Chordata</taxon>
        <taxon>Craniata</taxon>
        <taxon>Vertebrata</taxon>
        <taxon>Euteleostomi</taxon>
        <taxon>Mammalia</taxon>
        <taxon>Eutheria</taxon>
        <taxon>Euarchontoglires</taxon>
        <taxon>Glires</taxon>
        <taxon>Rodentia</taxon>
        <taxon>Sciuromorpha</taxon>
        <taxon>Sciuridae</taxon>
        <taxon>Xerinae</taxon>
        <taxon>Marmotini</taxon>
        <taxon>Marmota</taxon>
    </lineage>
</organism>
<gene>
    <name evidence="2" type="ORF">MONAX_5E032805</name>
</gene>
<proteinExistence type="predicted"/>
<dbReference type="Proteomes" id="UP000335636">
    <property type="component" value="Unassembled WGS sequence"/>
</dbReference>
<accession>A0A5E4C9H3</accession>
<protein>
    <submittedName>
        <fullName evidence="2">Uncharacterized protein</fullName>
    </submittedName>
</protein>
<evidence type="ECO:0000313" key="3">
    <source>
        <dbReference type="Proteomes" id="UP000335636"/>
    </source>
</evidence>
<comment type="caution">
    <text evidence="2">The sequence shown here is derived from an EMBL/GenBank/DDBJ whole genome shotgun (WGS) entry which is preliminary data.</text>
</comment>
<reference evidence="2" key="1">
    <citation type="submission" date="2019-04" db="EMBL/GenBank/DDBJ databases">
        <authorList>
            <person name="Alioto T."/>
            <person name="Alioto T."/>
        </authorList>
    </citation>
    <scope>NUCLEOTIDE SEQUENCE [LARGE SCALE GENOMIC DNA]</scope>
</reference>
<dbReference type="AlphaFoldDB" id="A0A5E4C9H3"/>
<name>A0A5E4C9H3_MARMO</name>
<keyword evidence="3" id="KW-1185">Reference proteome</keyword>
<dbReference type="EMBL" id="CABDUW010001026">
    <property type="protein sequence ID" value="VTJ78010.1"/>
    <property type="molecule type" value="Genomic_DNA"/>
</dbReference>
<feature type="non-terminal residue" evidence="2">
    <location>
        <position position="1"/>
    </location>
</feature>
<evidence type="ECO:0000313" key="2">
    <source>
        <dbReference type="EMBL" id="VTJ78010.1"/>
    </source>
</evidence>
<feature type="region of interest" description="Disordered" evidence="1">
    <location>
        <begin position="93"/>
        <end position="118"/>
    </location>
</feature>